<evidence type="ECO:0000259" key="2">
    <source>
        <dbReference type="Pfam" id="PF13546"/>
    </source>
</evidence>
<keyword evidence="3" id="KW-0255">Endonuclease</keyword>
<protein>
    <submittedName>
        <fullName evidence="3">DDE superfamily endonuclease</fullName>
    </submittedName>
</protein>
<keyword evidence="3" id="KW-0378">Hydrolase</keyword>
<feature type="region of interest" description="Disordered" evidence="1">
    <location>
        <begin position="36"/>
        <end position="57"/>
    </location>
</feature>
<dbReference type="STRING" id="310780.SAMN05216267_105817"/>
<gene>
    <name evidence="3" type="ORF">SAMN05216267_105817</name>
</gene>
<evidence type="ECO:0000313" key="4">
    <source>
        <dbReference type="Proteomes" id="UP000181951"/>
    </source>
</evidence>
<reference evidence="3 4" key="1">
    <citation type="submission" date="2016-10" db="EMBL/GenBank/DDBJ databases">
        <authorList>
            <person name="de Groot N.N."/>
        </authorList>
    </citation>
    <scope>NUCLEOTIDE SEQUENCE [LARGE SCALE GENOMIC DNA]</scope>
    <source>
        <strain evidence="3 4">CGMCC 4.2026</strain>
    </source>
</reference>
<proteinExistence type="predicted"/>
<evidence type="ECO:0000256" key="1">
    <source>
        <dbReference type="SAM" id="MobiDB-lite"/>
    </source>
</evidence>
<dbReference type="EMBL" id="FODD01000058">
    <property type="protein sequence ID" value="SEO94190.1"/>
    <property type="molecule type" value="Genomic_DNA"/>
</dbReference>
<dbReference type="InterPro" id="IPR038721">
    <property type="entry name" value="IS701-like_DDE_dom"/>
</dbReference>
<dbReference type="GO" id="GO:0004519">
    <property type="term" value="F:endonuclease activity"/>
    <property type="evidence" value="ECO:0007669"/>
    <property type="project" value="UniProtKB-KW"/>
</dbReference>
<sequence>MDSGYDVAFLAHAFADLPIVLVGRLRSERVMLRDAGPARCGPKGGRPRKHGGVLSFARPDSWHEPDVTTVTDTTRYGKAEPMAWDRIHARLTHRGPWLDLAKEELPCTAP</sequence>
<dbReference type="Proteomes" id="UP000181951">
    <property type="component" value="Unassembled WGS sequence"/>
</dbReference>
<feature type="domain" description="Transposase IS701-like DDE" evidence="2">
    <location>
        <begin position="1"/>
        <end position="89"/>
    </location>
</feature>
<evidence type="ECO:0000313" key="3">
    <source>
        <dbReference type="EMBL" id="SEO94190.1"/>
    </source>
</evidence>
<dbReference type="AlphaFoldDB" id="A0A1H8TT49"/>
<keyword evidence="3" id="KW-0540">Nuclease</keyword>
<dbReference type="Pfam" id="PF13546">
    <property type="entry name" value="DDE_5"/>
    <property type="match status" value="1"/>
</dbReference>
<keyword evidence="4" id="KW-1185">Reference proteome</keyword>
<name>A0A1H8TT49_9ACTN</name>
<accession>A0A1H8TT49</accession>
<organism evidence="3 4">
    <name type="scientific">Actinacidiphila rubida</name>
    <dbReference type="NCBI Taxonomy" id="310780"/>
    <lineage>
        <taxon>Bacteria</taxon>
        <taxon>Bacillati</taxon>
        <taxon>Actinomycetota</taxon>
        <taxon>Actinomycetes</taxon>
        <taxon>Kitasatosporales</taxon>
        <taxon>Streptomycetaceae</taxon>
        <taxon>Actinacidiphila</taxon>
    </lineage>
</organism>